<name>A0ABU3UA32_9FLAO</name>
<gene>
    <name evidence="2" type="ORF">RXV94_13800</name>
</gene>
<proteinExistence type="predicted"/>
<comment type="caution">
    <text evidence="2">The sequence shown here is derived from an EMBL/GenBank/DDBJ whole genome shotgun (WGS) entry which is preliminary data.</text>
</comment>
<dbReference type="PANTHER" id="PTHR24273:SF32">
    <property type="entry name" value="HYALIN"/>
    <property type="match status" value="1"/>
</dbReference>
<accession>A0ABU3UA32</accession>
<feature type="non-terminal residue" evidence="2">
    <location>
        <position position="393"/>
    </location>
</feature>
<keyword evidence="3" id="KW-1185">Reference proteome</keyword>
<evidence type="ECO:0000256" key="1">
    <source>
        <dbReference type="SAM" id="SignalP"/>
    </source>
</evidence>
<dbReference type="EMBL" id="JAWHTF010000009">
    <property type="protein sequence ID" value="MDU8887241.1"/>
    <property type="molecule type" value="Genomic_DNA"/>
</dbReference>
<feature type="chain" id="PRO_5045529166" description="HYR domain-containing protein" evidence="1">
    <location>
        <begin position="24"/>
        <end position="393"/>
    </location>
</feature>
<feature type="signal peptide" evidence="1">
    <location>
        <begin position="1"/>
        <end position="23"/>
    </location>
</feature>
<organism evidence="2 3">
    <name type="scientific">Gilvirhabdus luticola</name>
    <dbReference type="NCBI Taxonomy" id="3079858"/>
    <lineage>
        <taxon>Bacteria</taxon>
        <taxon>Pseudomonadati</taxon>
        <taxon>Bacteroidota</taxon>
        <taxon>Flavobacteriia</taxon>
        <taxon>Flavobacteriales</taxon>
        <taxon>Flavobacteriaceae</taxon>
        <taxon>Gilvirhabdus</taxon>
    </lineage>
</organism>
<dbReference type="Proteomes" id="UP001268651">
    <property type="component" value="Unassembled WGS sequence"/>
</dbReference>
<evidence type="ECO:0000313" key="2">
    <source>
        <dbReference type="EMBL" id="MDU8887241.1"/>
    </source>
</evidence>
<dbReference type="PANTHER" id="PTHR24273">
    <property type="entry name" value="FI04643P-RELATED"/>
    <property type="match status" value="1"/>
</dbReference>
<evidence type="ECO:0008006" key="4">
    <source>
        <dbReference type="Google" id="ProtNLM"/>
    </source>
</evidence>
<evidence type="ECO:0000313" key="3">
    <source>
        <dbReference type="Proteomes" id="UP001268651"/>
    </source>
</evidence>
<sequence>MKNNYLLSVFLFFLSLASNTIYAQNESGIYESYAILNSNGGGNIYFDLQAATANTDFDGANLGTFTPSGTLILNGAQNKTYKCGADNILNGWLYYRIYEQSSVPPGFISTPIFFNSDIGNGNHGGCISALQQIWESSGAGIDVLNGLGSGDYYLEVYTTADFDFTNDDIFDGTHYANNDPDGGGPTSPNNYKAVFRVDNPPTAACQNIIVQLDGSGNATISAADIDNGSTDDFDDPPNLSIDINSFSCLNVGSLVTVTLTATDSLGQTDTCMAQVTVEDNVNPTITCLGNQTRSADPGQCYYTVSGTEFDPISYNDNCSVASIVNDFNGLSTLAGAQIPDGTPIEWTVTDTSGNYVGCIRMVTVTDNEAPVANCPTPNASYNADAGQCDATLS</sequence>
<keyword evidence="1" id="KW-0732">Signal</keyword>
<protein>
    <recommendedName>
        <fullName evidence="4">HYR domain-containing protein</fullName>
    </recommendedName>
</protein>
<reference evidence="2 3" key="1">
    <citation type="submission" date="2023-10" db="EMBL/GenBank/DDBJ databases">
        <title>Marimonas sp. nov. isolated from tidal mud flat.</title>
        <authorList>
            <person name="Jaincy N.J."/>
            <person name="Srinivasan S."/>
            <person name="Lee S.-S."/>
        </authorList>
    </citation>
    <scope>NUCLEOTIDE SEQUENCE [LARGE SCALE GENOMIC DNA]</scope>
    <source>
        <strain evidence="2 3">MJ-SS3</strain>
    </source>
</reference>